<feature type="compositionally biased region" description="Low complexity" evidence="1">
    <location>
        <begin position="110"/>
        <end position="123"/>
    </location>
</feature>
<keyword evidence="3" id="KW-1185">Reference proteome</keyword>
<gene>
    <name evidence="2" type="ORF">BN2614_LOCUS3</name>
</gene>
<comment type="caution">
    <text evidence="2">The sequence shown here is derived from an EMBL/GenBank/DDBJ whole genome shotgun (WGS) entry which is preliminary data.</text>
</comment>
<feature type="non-terminal residue" evidence="2">
    <location>
        <position position="152"/>
    </location>
</feature>
<accession>A0A9X9LP04</accession>
<sequence length="152" mass="15322">PERCALRAGAGATGWPPLCRRRPTGAGKLAYCWPAVRPGIHGRLAARFTPGAACAAGLEAGARSPAGARGCAGPEVSAPGPGRAAAAGTRHGRKGGPACLPACRGLSTASSSSSWRLRVGGRCSDSRRRDRRLRKGRAREAGAGAMTRAAAA</sequence>
<dbReference type="EMBL" id="CYRY02009731">
    <property type="protein sequence ID" value="VCW78000.1"/>
    <property type="molecule type" value="Genomic_DNA"/>
</dbReference>
<proteinExistence type="predicted"/>
<evidence type="ECO:0000313" key="3">
    <source>
        <dbReference type="Proteomes" id="UP000269945"/>
    </source>
</evidence>
<feature type="compositionally biased region" description="Low complexity" evidence="1">
    <location>
        <begin position="141"/>
        <end position="152"/>
    </location>
</feature>
<feature type="compositionally biased region" description="Low complexity" evidence="1">
    <location>
        <begin position="78"/>
        <end position="89"/>
    </location>
</feature>
<organism evidence="2 3">
    <name type="scientific">Gulo gulo</name>
    <name type="common">Wolverine</name>
    <name type="synonym">Gluton</name>
    <dbReference type="NCBI Taxonomy" id="48420"/>
    <lineage>
        <taxon>Eukaryota</taxon>
        <taxon>Metazoa</taxon>
        <taxon>Chordata</taxon>
        <taxon>Craniata</taxon>
        <taxon>Vertebrata</taxon>
        <taxon>Euteleostomi</taxon>
        <taxon>Mammalia</taxon>
        <taxon>Eutheria</taxon>
        <taxon>Laurasiatheria</taxon>
        <taxon>Carnivora</taxon>
        <taxon>Caniformia</taxon>
        <taxon>Musteloidea</taxon>
        <taxon>Mustelidae</taxon>
        <taxon>Guloninae</taxon>
        <taxon>Gulo</taxon>
    </lineage>
</organism>
<name>A0A9X9LP04_GULGU</name>
<evidence type="ECO:0000256" key="1">
    <source>
        <dbReference type="SAM" id="MobiDB-lite"/>
    </source>
</evidence>
<feature type="non-terminal residue" evidence="2">
    <location>
        <position position="1"/>
    </location>
</feature>
<feature type="region of interest" description="Disordered" evidence="1">
    <location>
        <begin position="66"/>
        <end position="94"/>
    </location>
</feature>
<evidence type="ECO:0000313" key="2">
    <source>
        <dbReference type="EMBL" id="VCW78000.1"/>
    </source>
</evidence>
<dbReference type="AlphaFoldDB" id="A0A9X9LP04"/>
<reference evidence="2 3" key="1">
    <citation type="submission" date="2018-10" db="EMBL/GenBank/DDBJ databases">
        <authorList>
            <person name="Ekblom R."/>
            <person name="Jareborg N."/>
        </authorList>
    </citation>
    <scope>NUCLEOTIDE SEQUENCE [LARGE SCALE GENOMIC DNA]</scope>
    <source>
        <tissue evidence="2">Muscle</tissue>
    </source>
</reference>
<feature type="region of interest" description="Disordered" evidence="1">
    <location>
        <begin position="107"/>
        <end position="152"/>
    </location>
</feature>
<protein>
    <submittedName>
        <fullName evidence="2">Uncharacterized protein</fullName>
    </submittedName>
</protein>
<dbReference type="Proteomes" id="UP000269945">
    <property type="component" value="Unassembled WGS sequence"/>
</dbReference>